<gene>
    <name evidence="1" type="ORF">KIN20_010641</name>
</gene>
<proteinExistence type="predicted"/>
<dbReference type="Proteomes" id="UP001196413">
    <property type="component" value="Unassembled WGS sequence"/>
</dbReference>
<evidence type="ECO:0000313" key="2">
    <source>
        <dbReference type="Proteomes" id="UP001196413"/>
    </source>
</evidence>
<reference evidence="1" key="1">
    <citation type="submission" date="2021-06" db="EMBL/GenBank/DDBJ databases">
        <title>Parelaphostrongylus tenuis whole genome reference sequence.</title>
        <authorList>
            <person name="Garwood T.J."/>
            <person name="Larsen P.A."/>
            <person name="Fountain-Jones N.M."/>
            <person name="Garbe J.R."/>
            <person name="Macchietto M.G."/>
            <person name="Kania S.A."/>
            <person name="Gerhold R.W."/>
            <person name="Richards J.E."/>
            <person name="Wolf T.M."/>
        </authorList>
    </citation>
    <scope>NUCLEOTIDE SEQUENCE</scope>
    <source>
        <strain evidence="1">MNPRO001-30</strain>
        <tissue evidence="1">Meninges</tissue>
    </source>
</reference>
<sequence length="74" mass="8395">MKDHNAAERFIYATLHWKITRRTKTGHWVELSKMTDHKGNFGAHRATSNLNTASMMALPVSLEGRRTPKTSAQT</sequence>
<keyword evidence="2" id="KW-1185">Reference proteome</keyword>
<accession>A0AAD5MBT8</accession>
<organism evidence="1 2">
    <name type="scientific">Parelaphostrongylus tenuis</name>
    <name type="common">Meningeal worm</name>
    <dbReference type="NCBI Taxonomy" id="148309"/>
    <lineage>
        <taxon>Eukaryota</taxon>
        <taxon>Metazoa</taxon>
        <taxon>Ecdysozoa</taxon>
        <taxon>Nematoda</taxon>
        <taxon>Chromadorea</taxon>
        <taxon>Rhabditida</taxon>
        <taxon>Rhabditina</taxon>
        <taxon>Rhabditomorpha</taxon>
        <taxon>Strongyloidea</taxon>
        <taxon>Metastrongylidae</taxon>
        <taxon>Parelaphostrongylus</taxon>
    </lineage>
</organism>
<evidence type="ECO:0000313" key="1">
    <source>
        <dbReference type="EMBL" id="KAJ1353873.1"/>
    </source>
</evidence>
<comment type="caution">
    <text evidence="1">The sequence shown here is derived from an EMBL/GenBank/DDBJ whole genome shotgun (WGS) entry which is preliminary data.</text>
</comment>
<dbReference type="AlphaFoldDB" id="A0AAD5MBT8"/>
<dbReference type="EMBL" id="JAHQIW010001877">
    <property type="protein sequence ID" value="KAJ1353873.1"/>
    <property type="molecule type" value="Genomic_DNA"/>
</dbReference>
<protein>
    <submittedName>
        <fullName evidence="1">Uncharacterized protein</fullName>
    </submittedName>
</protein>
<name>A0AAD5MBT8_PARTN</name>